<dbReference type="Proteomes" id="UP000275368">
    <property type="component" value="Chromosome"/>
</dbReference>
<name>A0A3G9JHG8_9BACL</name>
<dbReference type="RefSeq" id="WP_260182402.1">
    <property type="nucleotide sequence ID" value="NZ_AP019308.1"/>
</dbReference>
<evidence type="ECO:0000313" key="2">
    <source>
        <dbReference type="Proteomes" id="UP000275368"/>
    </source>
</evidence>
<sequence>MLRTIIGGIEIRRDGIKVHFKLLNSQFIGTMGVEVGGLVD</sequence>
<accession>A0A3G9JHG8</accession>
<dbReference type="KEGG" id="pbk:Back11_38290"/>
<proteinExistence type="predicted"/>
<reference evidence="1 2" key="1">
    <citation type="submission" date="2018-11" db="EMBL/GenBank/DDBJ databases">
        <title>Complete genome sequence of Paenibacillus baekrokdamisoli strain KCTC 33723.</title>
        <authorList>
            <person name="Kang S.W."/>
            <person name="Lee K.C."/>
            <person name="Kim K.K."/>
            <person name="Kim J.S."/>
            <person name="Kim D.S."/>
            <person name="Ko S.H."/>
            <person name="Yang S.H."/>
            <person name="Lee J.S."/>
        </authorList>
    </citation>
    <scope>NUCLEOTIDE SEQUENCE [LARGE SCALE GENOMIC DNA]</scope>
    <source>
        <strain evidence="1 2">KCTC 33723</strain>
    </source>
</reference>
<gene>
    <name evidence="1" type="ORF">Back11_38290</name>
</gene>
<evidence type="ECO:0000313" key="1">
    <source>
        <dbReference type="EMBL" id="BBH22484.1"/>
    </source>
</evidence>
<keyword evidence="2" id="KW-1185">Reference proteome</keyword>
<dbReference type="AlphaFoldDB" id="A0A3G9JHG8"/>
<organism evidence="1 2">
    <name type="scientific">Paenibacillus baekrokdamisoli</name>
    <dbReference type="NCBI Taxonomy" id="1712516"/>
    <lineage>
        <taxon>Bacteria</taxon>
        <taxon>Bacillati</taxon>
        <taxon>Bacillota</taxon>
        <taxon>Bacilli</taxon>
        <taxon>Bacillales</taxon>
        <taxon>Paenibacillaceae</taxon>
        <taxon>Paenibacillus</taxon>
    </lineage>
</organism>
<protein>
    <submittedName>
        <fullName evidence="1">Uncharacterized protein</fullName>
    </submittedName>
</protein>
<dbReference type="EMBL" id="AP019308">
    <property type="protein sequence ID" value="BBH22484.1"/>
    <property type="molecule type" value="Genomic_DNA"/>
</dbReference>